<evidence type="ECO:0000256" key="12">
    <source>
        <dbReference type="ARBA" id="ARBA00022989"/>
    </source>
</evidence>
<feature type="transmembrane region" description="Helical" evidence="19">
    <location>
        <begin position="232"/>
        <end position="252"/>
    </location>
</feature>
<evidence type="ECO:0000256" key="19">
    <source>
        <dbReference type="HAMAP-Rule" id="MF_00719"/>
    </source>
</evidence>
<evidence type="ECO:0000256" key="9">
    <source>
        <dbReference type="ARBA" id="ARBA00022679"/>
    </source>
</evidence>
<evidence type="ECO:0000256" key="11">
    <source>
        <dbReference type="ARBA" id="ARBA00022842"/>
    </source>
</evidence>
<dbReference type="PANTHER" id="PTHR34148">
    <property type="entry name" value="ADENOSYLCOBINAMIDE-GDP RIBAZOLETRANSFERASE"/>
    <property type="match status" value="1"/>
</dbReference>
<evidence type="ECO:0000256" key="3">
    <source>
        <dbReference type="ARBA" id="ARBA00004663"/>
    </source>
</evidence>
<feature type="transmembrane region" description="Helical" evidence="19">
    <location>
        <begin position="110"/>
        <end position="130"/>
    </location>
</feature>
<dbReference type="HAMAP" id="MF_00719">
    <property type="entry name" value="CobS"/>
    <property type="match status" value="1"/>
</dbReference>
<keyword evidence="9 19" id="KW-0808">Transferase</keyword>
<evidence type="ECO:0000256" key="10">
    <source>
        <dbReference type="ARBA" id="ARBA00022692"/>
    </source>
</evidence>
<feature type="transmembrane region" description="Helical" evidence="19">
    <location>
        <begin position="178"/>
        <end position="196"/>
    </location>
</feature>
<dbReference type="GO" id="GO:0005886">
    <property type="term" value="C:plasma membrane"/>
    <property type="evidence" value="ECO:0007669"/>
    <property type="project" value="UniProtKB-SubCell"/>
</dbReference>
<sequence>MKQVWNSFRLAFSMYSIIPARQIGKTKENMRYLLCFVPWVGAVVAFLISEWRIIHPYLLDYELLRSVICVMIPLLLSGGAHMDGFFRTVDALSSHQTRKGKLDILQDSHSGYFAIITCVSYFLIVVGLWSEMPIDGWPVVAFGFILSRSLYGLSILWFPHTRESKCSMYVPEDGKGKAAVTAILVLYTLLCVFFMLRRNMAVGIGCLIGALLAFLYYSWVAFKHFGGITEDIASFFVQVCEILIPIAALLVYRMPTDFTSF</sequence>
<feature type="transmembrane region" description="Helical" evidence="19">
    <location>
        <begin position="32"/>
        <end position="51"/>
    </location>
</feature>
<keyword evidence="13 19" id="KW-0472">Membrane</keyword>
<evidence type="ECO:0000313" key="20">
    <source>
        <dbReference type="EMBL" id="HJA92609.1"/>
    </source>
</evidence>
<organism evidence="20 21">
    <name type="scientific">Candidatus Eisenbergiella merdipullorum</name>
    <dbReference type="NCBI Taxonomy" id="2838553"/>
    <lineage>
        <taxon>Bacteria</taxon>
        <taxon>Bacillati</taxon>
        <taxon>Bacillota</taxon>
        <taxon>Clostridia</taxon>
        <taxon>Lachnospirales</taxon>
        <taxon>Lachnospiraceae</taxon>
        <taxon>Eisenbergiella</taxon>
    </lineage>
</organism>
<dbReference type="GO" id="GO:0009236">
    <property type="term" value="P:cobalamin biosynthetic process"/>
    <property type="evidence" value="ECO:0007669"/>
    <property type="project" value="UniProtKB-UniRule"/>
</dbReference>
<evidence type="ECO:0000256" key="6">
    <source>
        <dbReference type="ARBA" id="ARBA00015850"/>
    </source>
</evidence>
<dbReference type="InterPro" id="IPR003805">
    <property type="entry name" value="CobS"/>
</dbReference>
<comment type="subcellular location">
    <subcellularLocation>
        <location evidence="2 19">Cell membrane</location>
        <topology evidence="2 19">Multi-pass membrane protein</topology>
    </subcellularLocation>
</comment>
<comment type="function">
    <text evidence="14 19">Joins adenosylcobinamide-GDP and alpha-ribazole to generate adenosylcobalamin (Ado-cobalamin). Also synthesizes adenosylcobalamin 5'-phosphate from adenosylcobinamide-GDP and alpha-ribazole 5'-phosphate.</text>
</comment>
<evidence type="ECO:0000256" key="13">
    <source>
        <dbReference type="ARBA" id="ARBA00023136"/>
    </source>
</evidence>
<dbReference type="EMBL" id="DWYY01000060">
    <property type="protein sequence ID" value="HJA92609.1"/>
    <property type="molecule type" value="Genomic_DNA"/>
</dbReference>
<dbReference type="EC" id="2.7.8.26" evidence="5 19"/>
<evidence type="ECO:0000256" key="8">
    <source>
        <dbReference type="ARBA" id="ARBA00022573"/>
    </source>
</evidence>
<evidence type="ECO:0000256" key="2">
    <source>
        <dbReference type="ARBA" id="ARBA00004651"/>
    </source>
</evidence>
<comment type="catalytic activity">
    <reaction evidence="17 19">
        <text>alpha-ribazole + adenosylcob(III)inamide-GDP = adenosylcob(III)alamin + GMP + H(+)</text>
        <dbReference type="Rhea" id="RHEA:16049"/>
        <dbReference type="ChEBI" id="CHEBI:10329"/>
        <dbReference type="ChEBI" id="CHEBI:15378"/>
        <dbReference type="ChEBI" id="CHEBI:18408"/>
        <dbReference type="ChEBI" id="CHEBI:58115"/>
        <dbReference type="ChEBI" id="CHEBI:60487"/>
        <dbReference type="EC" id="2.7.8.26"/>
    </reaction>
</comment>
<protein>
    <recommendedName>
        <fullName evidence="6 19">Adenosylcobinamide-GDP ribazoletransferase</fullName>
        <ecNumber evidence="5 19">2.7.8.26</ecNumber>
    </recommendedName>
    <alternativeName>
        <fullName evidence="16 19">Cobalamin synthase</fullName>
    </alternativeName>
    <alternativeName>
        <fullName evidence="15 19">Cobalamin-5'-phosphate synthase</fullName>
    </alternativeName>
</protein>
<evidence type="ECO:0000313" key="21">
    <source>
        <dbReference type="Proteomes" id="UP000886858"/>
    </source>
</evidence>
<keyword evidence="8 19" id="KW-0169">Cobalamin biosynthesis</keyword>
<evidence type="ECO:0000256" key="5">
    <source>
        <dbReference type="ARBA" id="ARBA00013200"/>
    </source>
</evidence>
<evidence type="ECO:0000256" key="4">
    <source>
        <dbReference type="ARBA" id="ARBA00010561"/>
    </source>
</evidence>
<feature type="transmembrane region" description="Helical" evidence="19">
    <location>
        <begin position="202"/>
        <end position="220"/>
    </location>
</feature>
<evidence type="ECO:0000256" key="17">
    <source>
        <dbReference type="ARBA" id="ARBA00048623"/>
    </source>
</evidence>
<comment type="cofactor">
    <cofactor evidence="1 19">
        <name>Mg(2+)</name>
        <dbReference type="ChEBI" id="CHEBI:18420"/>
    </cofactor>
</comment>
<keyword evidence="11 19" id="KW-0460">Magnesium</keyword>
<name>A0A9D2KZR4_9FIRM</name>
<dbReference type="GO" id="GO:0008818">
    <property type="term" value="F:cobalamin 5'-phosphate synthase activity"/>
    <property type="evidence" value="ECO:0007669"/>
    <property type="project" value="UniProtKB-UniRule"/>
</dbReference>
<dbReference type="Proteomes" id="UP000886858">
    <property type="component" value="Unassembled WGS sequence"/>
</dbReference>
<evidence type="ECO:0000256" key="7">
    <source>
        <dbReference type="ARBA" id="ARBA00022475"/>
    </source>
</evidence>
<accession>A0A9D2KZR4</accession>
<evidence type="ECO:0000256" key="1">
    <source>
        <dbReference type="ARBA" id="ARBA00001946"/>
    </source>
</evidence>
<comment type="catalytic activity">
    <reaction evidence="18 19">
        <text>alpha-ribazole 5'-phosphate + adenosylcob(III)inamide-GDP = adenosylcob(III)alamin 5'-phosphate + GMP + H(+)</text>
        <dbReference type="Rhea" id="RHEA:23560"/>
        <dbReference type="ChEBI" id="CHEBI:15378"/>
        <dbReference type="ChEBI" id="CHEBI:57918"/>
        <dbReference type="ChEBI" id="CHEBI:58115"/>
        <dbReference type="ChEBI" id="CHEBI:60487"/>
        <dbReference type="ChEBI" id="CHEBI:60493"/>
        <dbReference type="EC" id="2.7.8.26"/>
    </reaction>
</comment>
<evidence type="ECO:0000256" key="15">
    <source>
        <dbReference type="ARBA" id="ARBA00032605"/>
    </source>
</evidence>
<reference evidence="20" key="1">
    <citation type="journal article" date="2021" name="PeerJ">
        <title>Extensive microbial diversity within the chicken gut microbiome revealed by metagenomics and culture.</title>
        <authorList>
            <person name="Gilroy R."/>
            <person name="Ravi A."/>
            <person name="Getino M."/>
            <person name="Pursley I."/>
            <person name="Horton D.L."/>
            <person name="Alikhan N.F."/>
            <person name="Baker D."/>
            <person name="Gharbi K."/>
            <person name="Hall N."/>
            <person name="Watson M."/>
            <person name="Adriaenssens E.M."/>
            <person name="Foster-Nyarko E."/>
            <person name="Jarju S."/>
            <person name="Secka A."/>
            <person name="Antonio M."/>
            <person name="Oren A."/>
            <person name="Chaudhuri R.R."/>
            <person name="La Ragione R."/>
            <person name="Hildebrand F."/>
            <person name="Pallen M.J."/>
        </authorList>
    </citation>
    <scope>NUCLEOTIDE SEQUENCE</scope>
    <source>
        <strain evidence="20">CHK179-7159</strain>
    </source>
</reference>
<dbReference type="PANTHER" id="PTHR34148:SF1">
    <property type="entry name" value="ADENOSYLCOBINAMIDE-GDP RIBAZOLETRANSFERASE"/>
    <property type="match status" value="1"/>
</dbReference>
<keyword evidence="7 19" id="KW-1003">Cell membrane</keyword>
<keyword evidence="12 19" id="KW-1133">Transmembrane helix</keyword>
<keyword evidence="10 19" id="KW-0812">Transmembrane</keyword>
<comment type="similarity">
    <text evidence="4 19">Belongs to the CobS family.</text>
</comment>
<proteinExistence type="inferred from homology"/>
<comment type="pathway">
    <text evidence="3 19">Cofactor biosynthesis; adenosylcobalamin biosynthesis; adenosylcobalamin from cob(II)yrinate a,c-diamide: step 7/7.</text>
</comment>
<reference evidence="20" key="2">
    <citation type="submission" date="2021-04" db="EMBL/GenBank/DDBJ databases">
        <authorList>
            <person name="Gilroy R."/>
        </authorList>
    </citation>
    <scope>NUCLEOTIDE SEQUENCE</scope>
    <source>
        <strain evidence="20">CHK179-7159</strain>
    </source>
</reference>
<dbReference type="AlphaFoldDB" id="A0A9D2KZR4"/>
<gene>
    <name evidence="19" type="primary">cobS</name>
    <name evidence="20" type="ORF">H9717_05775</name>
</gene>
<dbReference type="Pfam" id="PF02654">
    <property type="entry name" value="CobS"/>
    <property type="match status" value="1"/>
</dbReference>
<feature type="transmembrane region" description="Helical" evidence="19">
    <location>
        <begin position="136"/>
        <end position="158"/>
    </location>
</feature>
<evidence type="ECO:0000256" key="14">
    <source>
        <dbReference type="ARBA" id="ARBA00025228"/>
    </source>
</evidence>
<comment type="caution">
    <text evidence="20">The sequence shown here is derived from an EMBL/GenBank/DDBJ whole genome shotgun (WGS) entry which is preliminary data.</text>
</comment>
<dbReference type="GO" id="GO:0051073">
    <property type="term" value="F:adenosylcobinamide-GDP ribazoletransferase activity"/>
    <property type="evidence" value="ECO:0007669"/>
    <property type="project" value="UniProtKB-UniRule"/>
</dbReference>
<evidence type="ECO:0000256" key="18">
    <source>
        <dbReference type="ARBA" id="ARBA00049504"/>
    </source>
</evidence>
<evidence type="ECO:0000256" key="16">
    <source>
        <dbReference type="ARBA" id="ARBA00032853"/>
    </source>
</evidence>